<gene>
    <name evidence="2" type="ORF">B1R32_10393</name>
</gene>
<dbReference type="RefSeq" id="WP_105482710.1">
    <property type="nucleotide sequence ID" value="NZ_NIGF01000003.1"/>
</dbReference>
<dbReference type="InParanoid" id="A0A2S8SVJ8"/>
<proteinExistence type="predicted"/>
<protein>
    <submittedName>
        <fullName evidence="2">Alkaline phosphatase</fullName>
    </submittedName>
</protein>
<evidence type="ECO:0000313" key="2">
    <source>
        <dbReference type="EMBL" id="PQV64826.1"/>
    </source>
</evidence>
<dbReference type="OrthoDB" id="9794455at2"/>
<feature type="signal peptide" evidence="1">
    <location>
        <begin position="1"/>
        <end position="31"/>
    </location>
</feature>
<dbReference type="EMBL" id="NIGF01000003">
    <property type="protein sequence ID" value="PQV64826.1"/>
    <property type="molecule type" value="Genomic_DNA"/>
</dbReference>
<name>A0A2S8SVJ8_9BACT</name>
<evidence type="ECO:0000256" key="1">
    <source>
        <dbReference type="SAM" id="SignalP"/>
    </source>
</evidence>
<keyword evidence="1" id="KW-0732">Signal</keyword>
<reference evidence="2 3" key="1">
    <citation type="journal article" date="2018" name="Syst. Appl. Microbiol.">
        <title>Abditibacterium utsteinense sp. nov., the first cultivated member of candidate phylum FBP, isolated from ice-free Antarctic soil samples.</title>
        <authorList>
            <person name="Tahon G."/>
            <person name="Tytgat B."/>
            <person name="Lebbe L."/>
            <person name="Carlier A."/>
            <person name="Willems A."/>
        </authorList>
    </citation>
    <scope>NUCLEOTIDE SEQUENCE [LARGE SCALE GENOMIC DNA]</scope>
    <source>
        <strain evidence="2 3">LMG 29911</strain>
    </source>
</reference>
<dbReference type="FunCoup" id="A0A2S8SVJ8">
    <property type="interactions" value="145"/>
</dbReference>
<dbReference type="Proteomes" id="UP000237684">
    <property type="component" value="Unassembled WGS sequence"/>
</dbReference>
<evidence type="ECO:0000313" key="3">
    <source>
        <dbReference type="Proteomes" id="UP000237684"/>
    </source>
</evidence>
<dbReference type="SUPFAM" id="SSF53649">
    <property type="entry name" value="Alkaline phosphatase-like"/>
    <property type="match status" value="1"/>
</dbReference>
<dbReference type="AlphaFoldDB" id="A0A2S8SVJ8"/>
<accession>A0A2S8SVJ8</accession>
<dbReference type="Gene3D" id="3.40.720.10">
    <property type="entry name" value="Alkaline Phosphatase, subunit A"/>
    <property type="match status" value="1"/>
</dbReference>
<keyword evidence="3" id="KW-1185">Reference proteome</keyword>
<organism evidence="2 3">
    <name type="scientific">Abditibacterium utsteinense</name>
    <dbReference type="NCBI Taxonomy" id="1960156"/>
    <lineage>
        <taxon>Bacteria</taxon>
        <taxon>Pseudomonadati</taxon>
        <taxon>Abditibacteriota</taxon>
        <taxon>Abditibacteriia</taxon>
        <taxon>Abditibacteriales</taxon>
        <taxon>Abditibacteriaceae</taxon>
        <taxon>Abditibacterium</taxon>
    </lineage>
</organism>
<feature type="chain" id="PRO_5015573544" evidence="1">
    <location>
        <begin position="32"/>
        <end position="395"/>
    </location>
</feature>
<comment type="caution">
    <text evidence="2">The sequence shown here is derived from an EMBL/GenBank/DDBJ whole genome shotgun (WGS) entry which is preliminary data.</text>
</comment>
<sequence length="395" mass="40843">MKSLIFRQLAVSSAVASALFSASAFTPAAHAAAKQYVVVVAEGLSPQVLDLGKAYGRKADDDAEESTAFDALIAGGKSADMGADALAQMQGILESAAKSGYKTGLVTTGDLTTVAPLFYTLNGDAASALTSADAKYDFLAGGGRAKLGADVDAKIKAAGGTYLKDEEGLDADIKGRVLAAEADEDLNFAIDRNPEEQAGLSELSTLAMDTLGAGDSPFVLVIHDTLIKKALDSKDSPALVEQFRELNSILADATARRDDNPNLNLAVLMTGSQATPRFSTSVEAEQQNALFVLSNLSLSYAGAARALKGADTDAITAFADPVDGQYKGWKVPADVRERLIAGTIDPETAIRASYEPALKLDYNGAAAAPVAYTLGFEAPQGLVAALKSAVATPAK</sequence>
<dbReference type="InterPro" id="IPR017850">
    <property type="entry name" value="Alkaline_phosphatase_core_sf"/>
</dbReference>